<protein>
    <submittedName>
        <fullName evidence="6">EGF-like domain-containing protein</fullName>
    </submittedName>
</protein>
<keyword evidence="1" id="KW-1133">Transmembrane helix</keyword>
<evidence type="ECO:0000256" key="1">
    <source>
        <dbReference type="SAM" id="Phobius"/>
    </source>
</evidence>
<evidence type="ECO:0000313" key="5">
    <source>
        <dbReference type="Proteomes" id="UP000492821"/>
    </source>
</evidence>
<dbReference type="AlphaFoldDB" id="A0A7E4ZTF6"/>
<accession>A0A7E4ZTF6</accession>
<name>A0A7E4ZTF6_PANRE</name>
<dbReference type="Proteomes" id="UP000492821">
    <property type="component" value="Unassembled WGS sequence"/>
</dbReference>
<evidence type="ECO:0000259" key="4">
    <source>
        <dbReference type="PROSITE" id="PS01186"/>
    </source>
</evidence>
<organism evidence="5 6">
    <name type="scientific">Panagrellus redivivus</name>
    <name type="common">Microworm</name>
    <dbReference type="NCBI Taxonomy" id="6233"/>
    <lineage>
        <taxon>Eukaryota</taxon>
        <taxon>Metazoa</taxon>
        <taxon>Ecdysozoa</taxon>
        <taxon>Nematoda</taxon>
        <taxon>Chromadorea</taxon>
        <taxon>Rhabditida</taxon>
        <taxon>Tylenchina</taxon>
        <taxon>Panagrolaimomorpha</taxon>
        <taxon>Panagrolaimoidea</taxon>
        <taxon>Panagrolaimidae</taxon>
        <taxon>Panagrellus</taxon>
    </lineage>
</organism>
<evidence type="ECO:0000259" key="3">
    <source>
        <dbReference type="PROSITE" id="PS00022"/>
    </source>
</evidence>
<dbReference type="Gene3D" id="2.10.25.10">
    <property type="entry name" value="Laminin"/>
    <property type="match status" value="1"/>
</dbReference>
<dbReference type="PROSITE" id="PS00022">
    <property type="entry name" value="EGF_1"/>
    <property type="match status" value="1"/>
</dbReference>
<feature type="signal peptide" evidence="2">
    <location>
        <begin position="1"/>
        <end position="20"/>
    </location>
</feature>
<keyword evidence="1" id="KW-0812">Transmembrane</keyword>
<dbReference type="InterPro" id="IPR002049">
    <property type="entry name" value="LE_dom"/>
</dbReference>
<reference evidence="5" key="1">
    <citation type="journal article" date="2013" name="Genetics">
        <title>The draft genome and transcriptome of Panagrellus redivivus are shaped by the harsh demands of a free-living lifestyle.</title>
        <authorList>
            <person name="Srinivasan J."/>
            <person name="Dillman A.R."/>
            <person name="Macchietto M.G."/>
            <person name="Heikkinen L."/>
            <person name="Lakso M."/>
            <person name="Fracchia K.M."/>
            <person name="Antoshechkin I."/>
            <person name="Mortazavi A."/>
            <person name="Wong G."/>
            <person name="Sternberg P.W."/>
        </authorList>
    </citation>
    <scope>NUCLEOTIDE SEQUENCE [LARGE SCALE GENOMIC DNA]</scope>
    <source>
        <strain evidence="5">MT8872</strain>
    </source>
</reference>
<feature type="transmembrane region" description="Helical" evidence="1">
    <location>
        <begin position="129"/>
        <end position="148"/>
    </location>
</feature>
<keyword evidence="1" id="KW-0472">Membrane</keyword>
<proteinExistence type="predicted"/>
<keyword evidence="2" id="KW-0732">Signal</keyword>
<dbReference type="PROSITE" id="PS01186">
    <property type="entry name" value="EGF_2"/>
    <property type="match status" value="1"/>
</dbReference>
<dbReference type="Pfam" id="PF00053">
    <property type="entry name" value="EGF_laminin"/>
    <property type="match status" value="2"/>
</dbReference>
<evidence type="ECO:0000256" key="2">
    <source>
        <dbReference type="SAM" id="SignalP"/>
    </source>
</evidence>
<dbReference type="InterPro" id="IPR000742">
    <property type="entry name" value="EGF"/>
</dbReference>
<reference evidence="6" key="2">
    <citation type="submission" date="2020-10" db="UniProtKB">
        <authorList>
            <consortium name="WormBaseParasite"/>
        </authorList>
    </citation>
    <scope>IDENTIFICATION</scope>
</reference>
<keyword evidence="5" id="KW-1185">Reference proteome</keyword>
<evidence type="ECO:0000313" key="6">
    <source>
        <dbReference type="WBParaSite" id="Pan_g16434.t1"/>
    </source>
</evidence>
<dbReference type="WBParaSite" id="Pan_g16434.t1">
    <property type="protein sequence ID" value="Pan_g16434.t1"/>
    <property type="gene ID" value="Pan_g16434"/>
</dbReference>
<feature type="chain" id="PRO_5028850138" evidence="2">
    <location>
        <begin position="21"/>
        <end position="156"/>
    </location>
</feature>
<sequence>MQKTVATILFLIFVLCSVHGFHRKRRGNELICVNGTAKHGACECDKNFVGRHCERKMFCRSNERDRDGSCLSCQENYEGIYCDRPICKNGQEDEFEPRCVCNKPYSGEFCDKLVTSDVYHFYNTKMVQAIGPLGALTLIPLFLIYYGCEYLAQKRQ</sequence>
<feature type="domain" description="EGF-like" evidence="3 4">
    <location>
        <begin position="99"/>
        <end position="110"/>
    </location>
</feature>